<organism evidence="5 6">
    <name type="scientific">Paramuricea clavata</name>
    <name type="common">Red gorgonian</name>
    <name type="synonym">Violescent sea-whip</name>
    <dbReference type="NCBI Taxonomy" id="317549"/>
    <lineage>
        <taxon>Eukaryota</taxon>
        <taxon>Metazoa</taxon>
        <taxon>Cnidaria</taxon>
        <taxon>Anthozoa</taxon>
        <taxon>Octocorallia</taxon>
        <taxon>Malacalcyonacea</taxon>
        <taxon>Plexauridae</taxon>
        <taxon>Paramuricea</taxon>
    </lineage>
</organism>
<dbReference type="GO" id="GO:0048255">
    <property type="term" value="P:mRNA stabilization"/>
    <property type="evidence" value="ECO:0007669"/>
    <property type="project" value="TreeGrafter"/>
</dbReference>
<dbReference type="OrthoDB" id="10065073at2759"/>
<dbReference type="GO" id="GO:0003723">
    <property type="term" value="F:RNA binding"/>
    <property type="evidence" value="ECO:0007669"/>
    <property type="project" value="TreeGrafter"/>
</dbReference>
<dbReference type="AlphaFoldDB" id="A0A7D9DB30"/>
<evidence type="ECO:0000256" key="2">
    <source>
        <dbReference type="ARBA" id="ARBA00012388"/>
    </source>
</evidence>
<gene>
    <name evidence="5" type="ORF">PACLA_8A035436</name>
</gene>
<dbReference type="EC" id="2.7.7.19" evidence="2"/>
<reference evidence="5" key="1">
    <citation type="submission" date="2020-04" db="EMBL/GenBank/DDBJ databases">
        <authorList>
            <person name="Alioto T."/>
            <person name="Alioto T."/>
            <person name="Gomez Garrido J."/>
        </authorList>
    </citation>
    <scope>NUCLEOTIDE SEQUENCE</scope>
    <source>
        <strain evidence="5">A484AB</strain>
    </source>
</reference>
<dbReference type="PANTHER" id="PTHR12974">
    <property type="entry name" value="PRION-LIKE- Q/N-RICH -DOMAIN-BEARING PROTEIN PROTEIN 44"/>
    <property type="match status" value="1"/>
</dbReference>
<evidence type="ECO:0000256" key="1">
    <source>
        <dbReference type="ARBA" id="ARBA00007631"/>
    </source>
</evidence>
<dbReference type="SMART" id="SM01153">
    <property type="entry name" value="DUF1693"/>
    <property type="match status" value="1"/>
</dbReference>
<dbReference type="Pfam" id="PF07984">
    <property type="entry name" value="NTP_transf_7"/>
    <property type="match status" value="1"/>
</dbReference>
<evidence type="ECO:0000256" key="3">
    <source>
        <dbReference type="ARBA" id="ARBA00022679"/>
    </source>
</evidence>
<evidence type="ECO:0000313" key="5">
    <source>
        <dbReference type="EMBL" id="CAB3980796.1"/>
    </source>
</evidence>
<proteinExistence type="inferred from homology"/>
<protein>
    <recommendedName>
        <fullName evidence="2">polynucleotide adenylyltransferase</fullName>
        <ecNumber evidence="2">2.7.7.19</ecNumber>
    </recommendedName>
</protein>
<evidence type="ECO:0000256" key="4">
    <source>
        <dbReference type="ARBA" id="ARBA00047933"/>
    </source>
</evidence>
<dbReference type="Proteomes" id="UP001152795">
    <property type="component" value="Unassembled WGS sequence"/>
</dbReference>
<dbReference type="EMBL" id="CACRXK020000324">
    <property type="protein sequence ID" value="CAB3980796.1"/>
    <property type="molecule type" value="Genomic_DNA"/>
</dbReference>
<comment type="caution">
    <text evidence="5">The sequence shown here is derived from an EMBL/GenBank/DDBJ whole genome shotgun (WGS) entry which is preliminary data.</text>
</comment>
<name>A0A7D9DB30_PARCT</name>
<dbReference type="InterPro" id="IPR012937">
    <property type="entry name" value="TET5"/>
</dbReference>
<evidence type="ECO:0000313" key="6">
    <source>
        <dbReference type="Proteomes" id="UP001152795"/>
    </source>
</evidence>
<sequence length="393" mass="45522">MEQFATMPESEAKRFAVLTYGQVVRLGEVLSRKVEIHGRGNFPTIQVVLKDLVEAVSSRLREKGVKLRDIRLNGGAASFVLCQDKKYIFNDLDLIFGVDLTCPQRIHMIFDVVMDALTDFLPEGVSKNRMCSATLKDAYVKKLVKVTDDSNRWSLISLSNNDGRNVELKFVDTMKRPFEFSIDSFQINLDSLLSFFKLSTLPIKPNFFPTVLAESVYGDIGIALHHLDNRLIATRNPEEIRGGGLLKYCNLLVKRYTPEDRREIKIMERYMCSRFFIDFGDLDTQVKKLQKYLQDHFHGEERVKCEYLRILHRTIATSTVCLMGHERKQTLMLIEQLANNIEHGLLGMNYYFRPIPARFQAANCYYKGPGFRNHHSHHHHRYRFYPHCSPMAS</sequence>
<comment type="similarity">
    <text evidence="1">Belongs to the TENT family.</text>
</comment>
<keyword evidence="3" id="KW-0808">Transferase</keyword>
<dbReference type="GO" id="GO:1990817">
    <property type="term" value="F:poly(A) RNA polymerase activity"/>
    <property type="evidence" value="ECO:0007669"/>
    <property type="project" value="UniProtKB-EC"/>
</dbReference>
<accession>A0A7D9DB30</accession>
<keyword evidence="6" id="KW-1185">Reference proteome</keyword>
<dbReference type="PANTHER" id="PTHR12974:SF36">
    <property type="entry name" value="POLYNUCLEOTIDE ADENYLYLTRANSFERASE"/>
    <property type="match status" value="1"/>
</dbReference>
<comment type="catalytic activity">
    <reaction evidence="4">
        <text>RNA(n) + ATP = RNA(n)-3'-adenine ribonucleotide + diphosphate</text>
        <dbReference type="Rhea" id="RHEA:11332"/>
        <dbReference type="Rhea" id="RHEA-COMP:14527"/>
        <dbReference type="Rhea" id="RHEA-COMP:17347"/>
        <dbReference type="ChEBI" id="CHEBI:30616"/>
        <dbReference type="ChEBI" id="CHEBI:33019"/>
        <dbReference type="ChEBI" id="CHEBI:140395"/>
        <dbReference type="ChEBI" id="CHEBI:173115"/>
        <dbReference type="EC" id="2.7.7.19"/>
    </reaction>
    <physiologicalReaction direction="left-to-right" evidence="4">
        <dbReference type="Rhea" id="RHEA:11333"/>
    </physiologicalReaction>
</comment>